<name>A0A1X7VDG7_AMPQE</name>
<organism evidence="3">
    <name type="scientific">Amphimedon queenslandica</name>
    <name type="common">Sponge</name>
    <dbReference type="NCBI Taxonomy" id="400682"/>
    <lineage>
        <taxon>Eukaryota</taxon>
        <taxon>Metazoa</taxon>
        <taxon>Porifera</taxon>
        <taxon>Demospongiae</taxon>
        <taxon>Heteroscleromorpha</taxon>
        <taxon>Haplosclerida</taxon>
        <taxon>Niphatidae</taxon>
        <taxon>Amphimedon</taxon>
    </lineage>
</organism>
<accession>A0A1X7VDG7</accession>
<feature type="chain" id="PRO_5013208432" description="Right handed beta helix domain-containing protein" evidence="2">
    <location>
        <begin position="30"/>
        <end position="1320"/>
    </location>
</feature>
<feature type="transmembrane region" description="Helical" evidence="1">
    <location>
        <begin position="867"/>
        <end position="886"/>
    </location>
</feature>
<dbReference type="EnsemblMetazoa" id="XM_003384769.3">
    <property type="protein sequence ID" value="XP_003384817.3"/>
    <property type="gene ID" value="LOC100632194"/>
</dbReference>
<dbReference type="PANTHER" id="PTHR11319:SF35">
    <property type="entry name" value="OUTER MEMBRANE PROTEIN PMPC-RELATED"/>
    <property type="match status" value="1"/>
</dbReference>
<feature type="transmembrane region" description="Helical" evidence="1">
    <location>
        <begin position="1139"/>
        <end position="1158"/>
    </location>
</feature>
<keyword evidence="1" id="KW-0472">Membrane</keyword>
<dbReference type="SUPFAM" id="SSF51126">
    <property type="entry name" value="Pectin lyase-like"/>
    <property type="match status" value="1"/>
</dbReference>
<feature type="transmembrane region" description="Helical" evidence="1">
    <location>
        <begin position="949"/>
        <end position="969"/>
    </location>
</feature>
<gene>
    <name evidence="3" type="primary">100632194</name>
</gene>
<keyword evidence="1" id="KW-1133">Transmembrane helix</keyword>
<evidence type="ECO:0000256" key="1">
    <source>
        <dbReference type="SAM" id="Phobius"/>
    </source>
</evidence>
<dbReference type="InterPro" id="IPR011050">
    <property type="entry name" value="Pectin_lyase_fold/virulence"/>
</dbReference>
<keyword evidence="4" id="KW-1185">Reference proteome</keyword>
<sequence>MLRCIMAALKLWWALFFFSFCFFSTPVSSQSSCQTTENVTIRPSRDRNDRGLDDYFRRLEGLAETINRDDGFYCSNVTIEPAVYILTREYSLEGFSVSMRATGRVVVVLGRGRDSTGELTLEFEETSYVEFIGINFDGGPGYIEFEKVTQVTIQGSIFRQFREGTLDFIDCESITIENTVFNNNGGPIIGRIRTFQGGAGGLSVQYSDVFTKRPRFLIRNVTFMSNMAGLNANLTSTGFTEVTSGDSYTGRGGAIFLLLQNEMPVEGVIENCRFTNNSAALYGGAVYVAFNSVSNHQVYITNSVFRQNYAELAGGAVFMSYQVGGDDEHVNSVFVNESHFNRNWSPYGGAVYFFVSITAADEDGELGTFASFESSNFTRNFASIYGAAIGATALNLFESKGETRPGEISNCTFTDNLSSEGATIGITNFPFLFKGTNTISRNEGPGLIVVGVLVTFSGTILFTDNEIKNASTGALLFLSNGQIRLMRSTTVEIIDNRGGWGAGIVPTIAFTPSAYTELSRNPLCSFLYEDTSVPPDQWEVNMTINENRAIVGSAVYVNDIRRCSWVGGTSNFNISRAYQWRFMKIGPNNANSARVGNTEYDVQTQPVDTVVGSQGREERVEGFPGQPIRLNIYSTSETGTRTYAIWGFRPINNPRNSVIFDPSAVSARDNLERPVEIYYFLTDDSFDLDNVRITVQASTLLTEDESKVTFNLTLRSCPAGTVLSIVPGNTYYGCACHTDRTDINSCEDRTVYITLNKWAAITDNSRDKLFLIDCPPGYCRCTPFLSASLINTGITSNNGGNGGNGGNNFGDIPSDSFITCDYVFNTDYNDSICSCDRTGVLCGQCINHTSVSVLLNKCTSCSNANSIFIVLLIVIDIAAFLVMLIVMIPMRDWYISCIYYLQLISIISLRFPETFDRVQPYLYYATSLLSFYFPYDFCVYSNTSTIVSYVLKFIPMMCATIVIPSVSFVRDCLLKRKLKRVPHHGTVDICQAIFMPALYAALSVFNCPLVPISNGGGGNDIRHELRWYHDGSVKCFSGGHIGLTFLALLVIIYSIATTFVTFLFSLDKSEKLHRCFYFAAESLHAQFNDKYPYWGTIILMKKMVLVILLVAIPSNIGILLLVITAFAGLEMLLEPFKTLLGNIVNALMGCLVFILLALTQVSKFLEDYHYSSYETIQPLSSLVDDSDPKCNFDLRTTTLVKVMAFFYYLPLLVTIVLIIGNVIWTITTKYIKYRTNKKKRHKEREMISVLTRVPSTTGNVEKGRTLTTTTFIKRSELDHTPPVSPSRLEESVEINWKPAKTKRNRLSFFKNMKREQETSM</sequence>
<dbReference type="Proteomes" id="UP000007879">
    <property type="component" value="Unassembled WGS sequence"/>
</dbReference>
<dbReference type="InParanoid" id="A0A1X7VDG7"/>
<evidence type="ECO:0000313" key="3">
    <source>
        <dbReference type="EnsemblMetazoa" id="Aqu2.1.37789_001"/>
    </source>
</evidence>
<evidence type="ECO:0000313" key="4">
    <source>
        <dbReference type="Proteomes" id="UP000007879"/>
    </source>
</evidence>
<feature type="transmembrane region" description="Helical" evidence="1">
    <location>
        <begin position="1103"/>
        <end position="1127"/>
    </location>
</feature>
<reference evidence="3" key="2">
    <citation type="submission" date="2017-05" db="UniProtKB">
        <authorList>
            <consortium name="EnsemblMetazoa"/>
        </authorList>
    </citation>
    <scope>IDENTIFICATION</scope>
</reference>
<proteinExistence type="predicted"/>
<keyword evidence="2" id="KW-0732">Signal</keyword>
<feature type="signal peptide" evidence="2">
    <location>
        <begin position="1"/>
        <end position="29"/>
    </location>
</feature>
<evidence type="ECO:0000256" key="2">
    <source>
        <dbReference type="SAM" id="SignalP"/>
    </source>
</evidence>
<feature type="transmembrane region" description="Helical" evidence="1">
    <location>
        <begin position="1205"/>
        <end position="1231"/>
    </location>
</feature>
<keyword evidence="1" id="KW-0812">Transmembrane</keyword>
<evidence type="ECO:0008006" key="5">
    <source>
        <dbReference type="Google" id="ProtNLM"/>
    </source>
</evidence>
<feature type="transmembrane region" description="Helical" evidence="1">
    <location>
        <begin position="1041"/>
        <end position="1064"/>
    </location>
</feature>
<protein>
    <recommendedName>
        <fullName evidence="5">Right handed beta helix domain-containing protein</fullName>
    </recommendedName>
</protein>
<reference evidence="4" key="1">
    <citation type="journal article" date="2010" name="Nature">
        <title>The Amphimedon queenslandica genome and the evolution of animal complexity.</title>
        <authorList>
            <person name="Srivastava M."/>
            <person name="Simakov O."/>
            <person name="Chapman J."/>
            <person name="Fahey B."/>
            <person name="Gauthier M.E."/>
            <person name="Mitros T."/>
            <person name="Richards G.S."/>
            <person name="Conaco C."/>
            <person name="Dacre M."/>
            <person name="Hellsten U."/>
            <person name="Larroux C."/>
            <person name="Putnam N.H."/>
            <person name="Stanke M."/>
            <person name="Adamska M."/>
            <person name="Darling A."/>
            <person name="Degnan S.M."/>
            <person name="Oakley T.H."/>
            <person name="Plachetzki D.C."/>
            <person name="Zhai Y."/>
            <person name="Adamski M."/>
            <person name="Calcino A."/>
            <person name="Cummins S.F."/>
            <person name="Goodstein D.M."/>
            <person name="Harris C."/>
            <person name="Jackson D.J."/>
            <person name="Leys S.P."/>
            <person name="Shu S."/>
            <person name="Woodcroft B.J."/>
            <person name="Vervoort M."/>
            <person name="Kosik K.S."/>
            <person name="Manning G."/>
            <person name="Degnan B.M."/>
            <person name="Rokhsar D.S."/>
        </authorList>
    </citation>
    <scope>NUCLEOTIDE SEQUENCE [LARGE SCALE GENOMIC DNA]</scope>
</reference>
<feature type="transmembrane region" description="Helical" evidence="1">
    <location>
        <begin position="893"/>
        <end position="911"/>
    </location>
</feature>
<dbReference type="PANTHER" id="PTHR11319">
    <property type="entry name" value="G PROTEIN-COUPLED RECEPTOR-RELATED"/>
    <property type="match status" value="1"/>
</dbReference>
<dbReference type="EnsemblMetazoa" id="Aqu2.1.37789_001">
    <property type="protein sequence ID" value="Aqu2.1.37789_001"/>
    <property type="gene ID" value="Aqu2.1.37789"/>
</dbReference>
<dbReference type="KEGG" id="aqu:100632194"/>